<dbReference type="InterPro" id="IPR052214">
    <property type="entry name" value="DAG_Lipase-Related"/>
</dbReference>
<evidence type="ECO:0000256" key="10">
    <source>
        <dbReference type="ARBA" id="ARBA00022989"/>
    </source>
</evidence>
<keyword evidence="3" id="KW-1003">Cell membrane</keyword>
<evidence type="ECO:0000259" key="16">
    <source>
        <dbReference type="Pfam" id="PF01764"/>
    </source>
</evidence>
<evidence type="ECO:0000256" key="13">
    <source>
        <dbReference type="ARBA" id="ARBA00024531"/>
    </source>
</evidence>
<evidence type="ECO:0000313" key="17">
    <source>
        <dbReference type="EMBL" id="RKP27871.1"/>
    </source>
</evidence>
<keyword evidence="18" id="KW-1185">Reference proteome</keyword>
<dbReference type="EC" id="3.1.1.116" evidence="14"/>
<keyword evidence="4" id="KW-0597">Phosphoprotein</keyword>
<evidence type="ECO:0000256" key="12">
    <source>
        <dbReference type="ARBA" id="ARBA00023136"/>
    </source>
</evidence>
<evidence type="ECO:0000256" key="7">
    <source>
        <dbReference type="ARBA" id="ARBA00022801"/>
    </source>
</evidence>
<evidence type="ECO:0000256" key="2">
    <source>
        <dbReference type="ARBA" id="ARBA00004651"/>
    </source>
</evidence>
<keyword evidence="9" id="KW-0442">Lipid degradation</keyword>
<evidence type="ECO:0000256" key="1">
    <source>
        <dbReference type="ARBA" id="ARBA00001913"/>
    </source>
</evidence>
<keyword evidence="10" id="KW-1133">Transmembrane helix</keyword>
<dbReference type="PANTHER" id="PTHR45792">
    <property type="entry name" value="DIACYLGLYCEROL LIPASE HOMOLOG-RELATED"/>
    <property type="match status" value="1"/>
</dbReference>
<dbReference type="InterPro" id="IPR002921">
    <property type="entry name" value="Fungal_lipase-type"/>
</dbReference>
<name>A0A4P9Z7I8_9FUNG</name>
<dbReference type="AlphaFoldDB" id="A0A4P9Z7I8"/>
<dbReference type="Pfam" id="PF01764">
    <property type="entry name" value="Lipase_3"/>
    <property type="match status" value="1"/>
</dbReference>
<evidence type="ECO:0000256" key="5">
    <source>
        <dbReference type="ARBA" id="ARBA00022692"/>
    </source>
</evidence>
<dbReference type="CDD" id="cd00030">
    <property type="entry name" value="C2"/>
    <property type="match status" value="1"/>
</dbReference>
<gene>
    <name evidence="17" type="ORF">SYNPS1DRAFT_12033</name>
</gene>
<feature type="compositionally biased region" description="Low complexity" evidence="15">
    <location>
        <begin position="196"/>
        <end position="208"/>
    </location>
</feature>
<evidence type="ECO:0000313" key="18">
    <source>
        <dbReference type="Proteomes" id="UP000278143"/>
    </source>
</evidence>
<dbReference type="Gene3D" id="3.40.50.1820">
    <property type="entry name" value="alpha/beta hydrolase"/>
    <property type="match status" value="1"/>
</dbReference>
<evidence type="ECO:0000256" key="15">
    <source>
        <dbReference type="SAM" id="MobiDB-lite"/>
    </source>
</evidence>
<dbReference type="EMBL" id="KZ989141">
    <property type="protein sequence ID" value="RKP27871.1"/>
    <property type="molecule type" value="Genomic_DNA"/>
</dbReference>
<dbReference type="SUPFAM" id="SSF49562">
    <property type="entry name" value="C2 domain (Calcium/lipid-binding domain, CaLB)"/>
    <property type="match status" value="1"/>
</dbReference>
<sequence>MLNVPATRLYVRLSLGGKQCGLPGLCRLVLTSIVVAHIDQIYQTSVSEQENGRWHEGFEFDVSFHNQLFGVCQLDLYDMRYLLPDRHLGRAEISLAHLRSMPDQFTTFYEFWERRHTVANLGQAALSRTLSSNLGAIQVRIGHRFTQQASRYSIGADFHILSASPSMYAHLDQRFQRRLRAAVCKAAEREFIKNEQGSGDEAAAAAASSEDDTDDGHADLAAGPDGENLVDVNVSIARSDRRISNRSLMQYLSDLLVTEETRQVLKGIMRLYMIFGQGLEVGHVELLAGTSILRSYYAQVPVIRTGRTVDRLVDIDLPAHFYRFCMASYGWRGLNFIGKGNGIIRDSIRKHSDAASVREYLSLAEDELLAYEFHASLVFRPSYFIALDRETSSVVLCIRGTMSIMDTLTDLVCDYQQWKGGLVHAGILSAAQWFFTDVVPQILAYCRQHDMRRIRIIGHSLGGSTASVLTILLSTMKSRLLPGDMDVRGYSYGGACCVSLDISRQYADVIDAYVLDNDLVPRLSYGSVMDLKSMVLCAAGLTKRHYEEVVSFGVGGGPADSNTMAVETK</sequence>
<keyword evidence="5" id="KW-0812">Transmembrane</keyword>
<dbReference type="GO" id="GO:0046340">
    <property type="term" value="P:diacylglycerol catabolic process"/>
    <property type="evidence" value="ECO:0007669"/>
    <property type="project" value="TreeGrafter"/>
</dbReference>
<comment type="subcellular location">
    <subcellularLocation>
        <location evidence="2">Cell membrane</location>
        <topology evidence="2">Multi-pass membrane protein</topology>
    </subcellularLocation>
</comment>
<evidence type="ECO:0000256" key="4">
    <source>
        <dbReference type="ARBA" id="ARBA00022553"/>
    </source>
</evidence>
<keyword evidence="8" id="KW-0106">Calcium</keyword>
<dbReference type="InterPro" id="IPR029058">
    <property type="entry name" value="AB_hydrolase_fold"/>
</dbReference>
<keyword evidence="12" id="KW-0472">Membrane</keyword>
<comment type="cofactor">
    <cofactor evidence="1">
        <name>Ca(2+)</name>
        <dbReference type="ChEBI" id="CHEBI:29108"/>
    </cofactor>
</comment>
<dbReference type="OrthoDB" id="438440at2759"/>
<dbReference type="GO" id="GO:0019369">
    <property type="term" value="P:arachidonate metabolic process"/>
    <property type="evidence" value="ECO:0007669"/>
    <property type="project" value="TreeGrafter"/>
</dbReference>
<dbReference type="CDD" id="cd00519">
    <property type="entry name" value="Lipase_3"/>
    <property type="match status" value="1"/>
</dbReference>
<dbReference type="PANTHER" id="PTHR45792:SF8">
    <property type="entry name" value="DIACYLGLYCEROL LIPASE-ALPHA"/>
    <property type="match status" value="1"/>
</dbReference>
<dbReference type="GO" id="GO:0046872">
    <property type="term" value="F:metal ion binding"/>
    <property type="evidence" value="ECO:0007669"/>
    <property type="project" value="UniProtKB-KW"/>
</dbReference>
<dbReference type="GO" id="GO:0005886">
    <property type="term" value="C:plasma membrane"/>
    <property type="evidence" value="ECO:0007669"/>
    <property type="project" value="UniProtKB-SubCell"/>
</dbReference>
<evidence type="ECO:0000256" key="3">
    <source>
        <dbReference type="ARBA" id="ARBA00022475"/>
    </source>
</evidence>
<feature type="region of interest" description="Disordered" evidence="15">
    <location>
        <begin position="196"/>
        <end position="225"/>
    </location>
</feature>
<feature type="domain" description="Fungal lipase-type" evidence="16">
    <location>
        <begin position="395"/>
        <end position="525"/>
    </location>
</feature>
<protein>
    <recommendedName>
        <fullName evidence="14">sn-1-specific diacylglycerol lipase</fullName>
        <ecNumber evidence="14">3.1.1.116</ecNumber>
    </recommendedName>
</protein>
<dbReference type="InterPro" id="IPR035892">
    <property type="entry name" value="C2_domain_sf"/>
</dbReference>
<dbReference type="Proteomes" id="UP000278143">
    <property type="component" value="Unassembled WGS sequence"/>
</dbReference>
<evidence type="ECO:0000256" key="11">
    <source>
        <dbReference type="ARBA" id="ARBA00023098"/>
    </source>
</evidence>
<evidence type="ECO:0000256" key="9">
    <source>
        <dbReference type="ARBA" id="ARBA00022963"/>
    </source>
</evidence>
<dbReference type="SUPFAM" id="SSF53474">
    <property type="entry name" value="alpha/beta-Hydrolases"/>
    <property type="match status" value="1"/>
</dbReference>
<proteinExistence type="predicted"/>
<dbReference type="Gene3D" id="2.60.40.150">
    <property type="entry name" value="C2 domain"/>
    <property type="match status" value="1"/>
</dbReference>
<evidence type="ECO:0000256" key="6">
    <source>
        <dbReference type="ARBA" id="ARBA00022723"/>
    </source>
</evidence>
<reference evidence="18" key="1">
    <citation type="journal article" date="2018" name="Nat. Microbiol.">
        <title>Leveraging single-cell genomics to expand the fungal tree of life.</title>
        <authorList>
            <person name="Ahrendt S.R."/>
            <person name="Quandt C.A."/>
            <person name="Ciobanu D."/>
            <person name="Clum A."/>
            <person name="Salamov A."/>
            <person name="Andreopoulos B."/>
            <person name="Cheng J.F."/>
            <person name="Woyke T."/>
            <person name="Pelin A."/>
            <person name="Henrissat B."/>
            <person name="Reynolds N.K."/>
            <person name="Benny G.L."/>
            <person name="Smith M.E."/>
            <person name="James T.Y."/>
            <person name="Grigoriev I.V."/>
        </authorList>
    </citation>
    <scope>NUCLEOTIDE SEQUENCE [LARGE SCALE GENOMIC DNA]</scope>
    <source>
        <strain evidence="18">Benny S71-1</strain>
    </source>
</reference>
<keyword evidence="7" id="KW-0378">Hydrolase</keyword>
<keyword evidence="11" id="KW-0443">Lipid metabolism</keyword>
<evidence type="ECO:0000256" key="14">
    <source>
        <dbReference type="ARBA" id="ARBA00026104"/>
    </source>
</evidence>
<evidence type="ECO:0000256" key="8">
    <source>
        <dbReference type="ARBA" id="ARBA00022837"/>
    </source>
</evidence>
<comment type="catalytic activity">
    <reaction evidence="13">
        <text>a 1,2-diacyl-sn-glycerol + H2O = a 2-acylglycerol + a fatty acid + H(+)</text>
        <dbReference type="Rhea" id="RHEA:33275"/>
        <dbReference type="ChEBI" id="CHEBI:15377"/>
        <dbReference type="ChEBI" id="CHEBI:15378"/>
        <dbReference type="ChEBI" id="CHEBI:17389"/>
        <dbReference type="ChEBI" id="CHEBI:17815"/>
        <dbReference type="ChEBI" id="CHEBI:28868"/>
        <dbReference type="EC" id="3.1.1.116"/>
    </reaction>
    <physiologicalReaction direction="left-to-right" evidence="13">
        <dbReference type="Rhea" id="RHEA:33276"/>
    </physiologicalReaction>
</comment>
<organism evidence="17 18">
    <name type="scientific">Syncephalis pseudoplumigaleata</name>
    <dbReference type="NCBI Taxonomy" id="1712513"/>
    <lineage>
        <taxon>Eukaryota</taxon>
        <taxon>Fungi</taxon>
        <taxon>Fungi incertae sedis</taxon>
        <taxon>Zoopagomycota</taxon>
        <taxon>Zoopagomycotina</taxon>
        <taxon>Zoopagomycetes</taxon>
        <taxon>Zoopagales</taxon>
        <taxon>Piptocephalidaceae</taxon>
        <taxon>Syncephalis</taxon>
    </lineage>
</organism>
<keyword evidence="6" id="KW-0479">Metal-binding</keyword>
<dbReference type="GO" id="GO:0016298">
    <property type="term" value="F:lipase activity"/>
    <property type="evidence" value="ECO:0007669"/>
    <property type="project" value="TreeGrafter"/>
</dbReference>
<accession>A0A4P9Z7I8</accession>